<name>D8LRW2_ECTSI</name>
<protein>
    <submittedName>
        <fullName evidence="2">Uncharacterized protein</fullName>
    </submittedName>
</protein>
<dbReference type="EMBL" id="FN649731">
    <property type="protein sequence ID" value="CBN73879.1"/>
    <property type="molecule type" value="Genomic_DNA"/>
</dbReference>
<keyword evidence="1" id="KW-0472">Membrane</keyword>
<accession>D8LRW2</accession>
<dbReference type="AlphaFoldDB" id="D8LRW2"/>
<feature type="transmembrane region" description="Helical" evidence="1">
    <location>
        <begin position="37"/>
        <end position="59"/>
    </location>
</feature>
<reference evidence="2 3" key="1">
    <citation type="journal article" date="2010" name="Nature">
        <title>The Ectocarpus genome and the independent evolution of multicellularity in brown algae.</title>
        <authorList>
            <person name="Cock J.M."/>
            <person name="Sterck L."/>
            <person name="Rouze P."/>
            <person name="Scornet D."/>
            <person name="Allen A.E."/>
            <person name="Amoutzias G."/>
            <person name="Anthouard V."/>
            <person name="Artiguenave F."/>
            <person name="Aury J.M."/>
            <person name="Badger J.H."/>
            <person name="Beszteri B."/>
            <person name="Billiau K."/>
            <person name="Bonnet E."/>
            <person name="Bothwell J.H."/>
            <person name="Bowler C."/>
            <person name="Boyen C."/>
            <person name="Brownlee C."/>
            <person name="Carrano C.J."/>
            <person name="Charrier B."/>
            <person name="Cho G.Y."/>
            <person name="Coelho S.M."/>
            <person name="Collen J."/>
            <person name="Corre E."/>
            <person name="Da Silva C."/>
            <person name="Delage L."/>
            <person name="Delaroque N."/>
            <person name="Dittami S.M."/>
            <person name="Doulbeau S."/>
            <person name="Elias M."/>
            <person name="Farnham G."/>
            <person name="Gachon C.M."/>
            <person name="Gschloessl B."/>
            <person name="Heesch S."/>
            <person name="Jabbari K."/>
            <person name="Jubin C."/>
            <person name="Kawai H."/>
            <person name="Kimura K."/>
            <person name="Kloareg B."/>
            <person name="Kupper F.C."/>
            <person name="Lang D."/>
            <person name="Le Bail A."/>
            <person name="Leblanc C."/>
            <person name="Lerouge P."/>
            <person name="Lohr M."/>
            <person name="Lopez P.J."/>
            <person name="Martens C."/>
            <person name="Maumus F."/>
            <person name="Michel G."/>
            <person name="Miranda-Saavedra D."/>
            <person name="Morales J."/>
            <person name="Moreau H."/>
            <person name="Motomura T."/>
            <person name="Nagasato C."/>
            <person name="Napoli C.A."/>
            <person name="Nelson D.R."/>
            <person name="Nyvall-Collen P."/>
            <person name="Peters A.F."/>
            <person name="Pommier C."/>
            <person name="Potin P."/>
            <person name="Poulain J."/>
            <person name="Quesneville H."/>
            <person name="Read B."/>
            <person name="Rensing S.A."/>
            <person name="Ritter A."/>
            <person name="Rousvoal S."/>
            <person name="Samanta M."/>
            <person name="Samson G."/>
            <person name="Schroeder D.C."/>
            <person name="Segurens B."/>
            <person name="Strittmatter M."/>
            <person name="Tonon T."/>
            <person name="Tregear J.W."/>
            <person name="Valentin K."/>
            <person name="von Dassow P."/>
            <person name="Yamagishi T."/>
            <person name="Van de Peer Y."/>
            <person name="Wincker P."/>
        </authorList>
    </citation>
    <scope>NUCLEOTIDE SEQUENCE [LARGE SCALE GENOMIC DNA]</scope>
    <source>
        <strain evidence="3">Ec32 / CCAP1310/4</strain>
    </source>
</reference>
<organism evidence="2 3">
    <name type="scientific">Ectocarpus siliculosus</name>
    <name type="common">Brown alga</name>
    <name type="synonym">Conferva siliculosa</name>
    <dbReference type="NCBI Taxonomy" id="2880"/>
    <lineage>
        <taxon>Eukaryota</taxon>
        <taxon>Sar</taxon>
        <taxon>Stramenopiles</taxon>
        <taxon>Ochrophyta</taxon>
        <taxon>PX clade</taxon>
        <taxon>Phaeophyceae</taxon>
        <taxon>Ectocarpales</taxon>
        <taxon>Ectocarpaceae</taxon>
        <taxon>Ectocarpus</taxon>
    </lineage>
</organism>
<dbReference type="InParanoid" id="D8LRW2"/>
<feature type="transmembrane region" description="Helical" evidence="1">
    <location>
        <begin position="71"/>
        <end position="90"/>
    </location>
</feature>
<dbReference type="Proteomes" id="UP000002630">
    <property type="component" value="Linkage Group LG06"/>
</dbReference>
<sequence length="165" mass="16105">MLARPALGNLLSVALGHAGGGGGVSDRHHRRRSADGVLLAVTAGVSQSIGVLAMGVVFSRAVAAGADAGVVSFRLVAAAFVGVYLATLLVSSSSGTAGSRARWRCGGGGGSGGPWLAMCDCVEEATAASTVSSPPMSSYTLGEVWGGDQAGGGWVAGASDLAKES</sequence>
<dbReference type="OrthoDB" id="1434354at2759"/>
<keyword evidence="1" id="KW-0812">Transmembrane</keyword>
<evidence type="ECO:0000256" key="1">
    <source>
        <dbReference type="SAM" id="Phobius"/>
    </source>
</evidence>
<dbReference type="EMBL" id="FN648926">
    <property type="protein sequence ID" value="CBN73879.1"/>
    <property type="molecule type" value="Genomic_DNA"/>
</dbReference>
<proteinExistence type="predicted"/>
<evidence type="ECO:0000313" key="3">
    <source>
        <dbReference type="Proteomes" id="UP000002630"/>
    </source>
</evidence>
<gene>
    <name evidence="2" type="ORF">Esi_0007_0209</name>
</gene>
<evidence type="ECO:0000313" key="2">
    <source>
        <dbReference type="EMBL" id="CBN73879.1"/>
    </source>
</evidence>
<keyword evidence="1" id="KW-1133">Transmembrane helix</keyword>
<keyword evidence="3" id="KW-1185">Reference proteome</keyword>